<name>A0ABV4BQT1_9CLOT</name>
<gene>
    <name evidence="4" type="ORF">AB8U03_13270</name>
</gene>
<dbReference type="PROSITE" id="PS51866">
    <property type="entry name" value="MOP"/>
    <property type="match status" value="2"/>
</dbReference>
<dbReference type="InterPro" id="IPR008995">
    <property type="entry name" value="Mo/tungstate-bd_C_term_dom"/>
</dbReference>
<feature type="domain" description="Mop" evidence="3">
    <location>
        <begin position="53"/>
        <end position="119"/>
    </location>
</feature>
<dbReference type="RefSeq" id="WP_369705041.1">
    <property type="nucleotide sequence ID" value="NZ_JBGEWD010000014.1"/>
</dbReference>
<proteinExistence type="predicted"/>
<dbReference type="Gene3D" id="2.40.50.100">
    <property type="match status" value="2"/>
</dbReference>
<keyword evidence="5" id="KW-1185">Reference proteome</keyword>
<evidence type="ECO:0000259" key="3">
    <source>
        <dbReference type="PROSITE" id="PS51866"/>
    </source>
</evidence>
<evidence type="ECO:0000256" key="2">
    <source>
        <dbReference type="PROSITE-ProRule" id="PRU01213"/>
    </source>
</evidence>
<keyword evidence="1 2" id="KW-0500">Molybdenum</keyword>
<sequence>MHVNCNGFCYNNKPINYYPEIYKRGCPYRYRYSSENDYEAMPESNDCNNSDMTLSTLNQLPGVVTSVEVTGVVGEVQIDLGCNHLASAVITATSIKNLNLRSGSRVNVIFIATSVMIRKQNGGNGFSARNRFPGVVTEINRGSIVGKVVVDIGCGNIVSAIIPTTAINNLCIRVGSNVSTDIKATDVMIMSRN</sequence>
<dbReference type="SUPFAM" id="SSF50331">
    <property type="entry name" value="MOP-like"/>
    <property type="match status" value="2"/>
</dbReference>
<organism evidence="4 5">
    <name type="scientific">Clostridium moutaii</name>
    <dbReference type="NCBI Taxonomy" id="3240932"/>
    <lineage>
        <taxon>Bacteria</taxon>
        <taxon>Bacillati</taxon>
        <taxon>Bacillota</taxon>
        <taxon>Clostridia</taxon>
        <taxon>Eubacteriales</taxon>
        <taxon>Clostridiaceae</taxon>
        <taxon>Clostridium</taxon>
    </lineage>
</organism>
<dbReference type="InterPro" id="IPR005116">
    <property type="entry name" value="Transp-assoc_OB_typ1"/>
</dbReference>
<evidence type="ECO:0000313" key="4">
    <source>
        <dbReference type="EMBL" id="MEY8001145.1"/>
    </source>
</evidence>
<accession>A0ABV4BQT1</accession>
<comment type="caution">
    <text evidence="4">The sequence shown here is derived from an EMBL/GenBank/DDBJ whole genome shotgun (WGS) entry which is preliminary data.</text>
</comment>
<protein>
    <submittedName>
        <fullName evidence="4">Molybdopterin-binding protein</fullName>
    </submittedName>
</protein>
<dbReference type="Proteomes" id="UP001564657">
    <property type="component" value="Unassembled WGS sequence"/>
</dbReference>
<feature type="domain" description="Mop" evidence="3">
    <location>
        <begin position="125"/>
        <end position="191"/>
    </location>
</feature>
<dbReference type="EMBL" id="JBGEWD010000014">
    <property type="protein sequence ID" value="MEY8001145.1"/>
    <property type="molecule type" value="Genomic_DNA"/>
</dbReference>
<evidence type="ECO:0000313" key="5">
    <source>
        <dbReference type="Proteomes" id="UP001564657"/>
    </source>
</evidence>
<dbReference type="InterPro" id="IPR004606">
    <property type="entry name" value="Mop_domain"/>
</dbReference>
<dbReference type="Pfam" id="PF03459">
    <property type="entry name" value="TOBE"/>
    <property type="match status" value="2"/>
</dbReference>
<reference evidence="4 5" key="1">
    <citation type="submission" date="2024-08" db="EMBL/GenBank/DDBJ databases">
        <title>Clostridium lapicellarii sp. nov., and Clostridium renhuaiense sp. nov., two species isolated from the mud in a fermentation cellar used for producing sauce-flavour Chinese liquors.</title>
        <authorList>
            <person name="Yang F."/>
            <person name="Wang H."/>
            <person name="Chen L.Q."/>
            <person name="Zhou N."/>
            <person name="Lu J.J."/>
            <person name="Pu X.X."/>
            <person name="Wan B."/>
            <person name="Wang L."/>
            <person name="Liu S.J."/>
        </authorList>
    </citation>
    <scope>NUCLEOTIDE SEQUENCE [LARGE SCALE GENOMIC DNA]</scope>
    <source>
        <strain evidence="4 5">MT-5</strain>
    </source>
</reference>
<evidence type="ECO:0000256" key="1">
    <source>
        <dbReference type="ARBA" id="ARBA00022505"/>
    </source>
</evidence>